<evidence type="ECO:0000313" key="2">
    <source>
        <dbReference type="Proteomes" id="UP001348098"/>
    </source>
</evidence>
<name>A0ABU6AZE1_9NOCA</name>
<dbReference type="Proteomes" id="UP001348098">
    <property type="component" value="Unassembled WGS sequence"/>
</dbReference>
<reference evidence="1 2" key="1">
    <citation type="submission" date="2023-12" db="EMBL/GenBank/DDBJ databases">
        <title>novel species in genus Nocarida.</title>
        <authorList>
            <person name="Li Z."/>
        </authorList>
    </citation>
    <scope>NUCLEOTIDE SEQUENCE [LARGE SCALE GENOMIC DNA]</scope>
    <source>
        <strain evidence="1 2">CDC186</strain>
    </source>
</reference>
<accession>A0ABU6AZE1</accession>
<evidence type="ECO:0000313" key="1">
    <source>
        <dbReference type="EMBL" id="MEB3512749.1"/>
    </source>
</evidence>
<evidence type="ECO:0008006" key="3">
    <source>
        <dbReference type="Google" id="ProtNLM"/>
    </source>
</evidence>
<dbReference type="RefSeq" id="WP_195081572.1">
    <property type="nucleotide sequence ID" value="NZ_JAYESH010000007.1"/>
</dbReference>
<gene>
    <name evidence="1" type="ORF">U3653_22190</name>
</gene>
<sequence>MTAFVPAVATGVSALVTVLAGVGMLVDRPSDTPAPIVPAAASSVVATTPASPAPAPRGCVMFCEDPGPNWPEDEKVPTSPAPEGCRLFCELERGREGGGF</sequence>
<proteinExistence type="predicted"/>
<keyword evidence="2" id="KW-1185">Reference proteome</keyword>
<organism evidence="1 2">
    <name type="scientific">Nocardia implantans</name>
    <dbReference type="NCBI Taxonomy" id="3108168"/>
    <lineage>
        <taxon>Bacteria</taxon>
        <taxon>Bacillati</taxon>
        <taxon>Actinomycetota</taxon>
        <taxon>Actinomycetes</taxon>
        <taxon>Mycobacteriales</taxon>
        <taxon>Nocardiaceae</taxon>
        <taxon>Nocardia</taxon>
    </lineage>
</organism>
<dbReference type="EMBL" id="JAYKYQ010000009">
    <property type="protein sequence ID" value="MEB3512749.1"/>
    <property type="molecule type" value="Genomic_DNA"/>
</dbReference>
<comment type="caution">
    <text evidence="1">The sequence shown here is derived from an EMBL/GenBank/DDBJ whole genome shotgun (WGS) entry which is preliminary data.</text>
</comment>
<protein>
    <recommendedName>
        <fullName evidence="3">Secreted protein</fullName>
    </recommendedName>
</protein>